<dbReference type="EMBL" id="CP143789">
    <property type="protein sequence ID" value="WVN89681.1"/>
    <property type="molecule type" value="Genomic_DNA"/>
</dbReference>
<organism evidence="2 3">
    <name type="scientific">Cryptococcus depauperatus CBS 7841</name>
    <dbReference type="NCBI Taxonomy" id="1295531"/>
    <lineage>
        <taxon>Eukaryota</taxon>
        <taxon>Fungi</taxon>
        <taxon>Dikarya</taxon>
        <taxon>Basidiomycota</taxon>
        <taxon>Agaricomycotina</taxon>
        <taxon>Tremellomycetes</taxon>
        <taxon>Tremellales</taxon>
        <taxon>Cryptococcaceae</taxon>
        <taxon>Cryptococcus</taxon>
    </lineage>
</organism>
<dbReference type="Proteomes" id="UP000094043">
    <property type="component" value="Chromosome 6"/>
</dbReference>
<name>A0A1E3IMZ0_9TREE</name>
<dbReference type="RefSeq" id="XP_066070381.1">
    <property type="nucleotide sequence ID" value="XM_066214284.1"/>
</dbReference>
<evidence type="ECO:0000256" key="1">
    <source>
        <dbReference type="SAM" id="MobiDB-lite"/>
    </source>
</evidence>
<reference evidence="2" key="2">
    <citation type="journal article" date="2022" name="Elife">
        <title>Obligate sexual reproduction of a homothallic fungus closely related to the Cryptococcus pathogenic species complex.</title>
        <authorList>
            <person name="Passer A.R."/>
            <person name="Clancey S.A."/>
            <person name="Shea T."/>
            <person name="David-Palma M."/>
            <person name="Averette A.F."/>
            <person name="Boekhout T."/>
            <person name="Porcel B.M."/>
            <person name="Nowrousian M."/>
            <person name="Cuomo C.A."/>
            <person name="Sun S."/>
            <person name="Heitman J."/>
            <person name="Coelho M.A."/>
        </authorList>
    </citation>
    <scope>NUCLEOTIDE SEQUENCE</scope>
    <source>
        <strain evidence="2">CBS 7841</strain>
    </source>
</reference>
<evidence type="ECO:0000313" key="2">
    <source>
        <dbReference type="EMBL" id="WVN89681.1"/>
    </source>
</evidence>
<sequence length="173" mass="19063">MEYNTDPHSYVSGLGDEAVFTTASQGGWTSVAGGSGQEGYPSQTEGEEGLTRSSAGRGRAGIFPYLSLSGWNGEPHGLTYEFFRKIKKAGRKDRLGKVKNDDVTTEIFMSDQGVPDNTTRNTVPKQKKLERLLREEIANIVTLTDERELDRAAKKCVELSDKIYAKAWDPRAG</sequence>
<feature type="region of interest" description="Disordered" evidence="1">
    <location>
        <begin position="30"/>
        <end position="55"/>
    </location>
</feature>
<dbReference type="GeneID" id="91089120"/>
<keyword evidence="3" id="KW-1185">Reference proteome</keyword>
<gene>
    <name evidence="2" type="ORF">L203_104911</name>
</gene>
<dbReference type="AlphaFoldDB" id="A0A1E3IMZ0"/>
<accession>A0A1E3IMZ0</accession>
<reference evidence="2" key="1">
    <citation type="submission" date="2016-06" db="EMBL/GenBank/DDBJ databases">
        <authorList>
            <person name="Cuomo C."/>
            <person name="Litvintseva A."/>
            <person name="Heitman J."/>
            <person name="Chen Y."/>
            <person name="Sun S."/>
            <person name="Springer D."/>
            <person name="Dromer F."/>
            <person name="Young S."/>
            <person name="Zeng Q."/>
            <person name="Chapman S."/>
            <person name="Gujja S."/>
            <person name="Saif S."/>
            <person name="Birren B."/>
        </authorList>
    </citation>
    <scope>NUCLEOTIDE SEQUENCE</scope>
    <source>
        <strain evidence="2">CBS 7841</strain>
    </source>
</reference>
<reference evidence="2" key="3">
    <citation type="submission" date="2024-01" db="EMBL/GenBank/DDBJ databases">
        <authorList>
            <person name="Coelho M.A."/>
            <person name="David-Palma M."/>
            <person name="Shea T."/>
            <person name="Sun S."/>
            <person name="Cuomo C.A."/>
            <person name="Heitman J."/>
        </authorList>
    </citation>
    <scope>NUCLEOTIDE SEQUENCE</scope>
    <source>
        <strain evidence="2">CBS 7841</strain>
    </source>
</reference>
<protein>
    <submittedName>
        <fullName evidence="2">Uncharacterized protein</fullName>
    </submittedName>
</protein>
<dbReference type="VEuPathDB" id="FungiDB:L203_01879"/>
<proteinExistence type="predicted"/>
<dbReference type="KEGG" id="cdep:91089120"/>
<evidence type="ECO:0000313" key="3">
    <source>
        <dbReference type="Proteomes" id="UP000094043"/>
    </source>
</evidence>